<proteinExistence type="predicted"/>
<organism evidence="1 2">
    <name type="scientific">Desmophyllum pertusum</name>
    <dbReference type="NCBI Taxonomy" id="174260"/>
    <lineage>
        <taxon>Eukaryota</taxon>
        <taxon>Metazoa</taxon>
        <taxon>Cnidaria</taxon>
        <taxon>Anthozoa</taxon>
        <taxon>Hexacorallia</taxon>
        <taxon>Scleractinia</taxon>
        <taxon>Caryophylliina</taxon>
        <taxon>Caryophylliidae</taxon>
        <taxon>Desmophyllum</taxon>
    </lineage>
</organism>
<sequence>MLSWLDLATIDNSKRPRVEGVQGYNQFRLIIAYRTDDNTRLQANNLTNDTVNMPRKTQPSFDIYCNRLRMLIY</sequence>
<comment type="caution">
    <text evidence="1">The sequence shown here is derived from an EMBL/GenBank/DDBJ whole genome shotgun (WGS) entry which is preliminary data.</text>
</comment>
<dbReference type="Proteomes" id="UP001163046">
    <property type="component" value="Unassembled WGS sequence"/>
</dbReference>
<gene>
    <name evidence="1" type="ORF">OS493_040115</name>
</gene>
<evidence type="ECO:0000313" key="2">
    <source>
        <dbReference type="Proteomes" id="UP001163046"/>
    </source>
</evidence>
<reference evidence="1" key="1">
    <citation type="submission" date="2023-01" db="EMBL/GenBank/DDBJ databases">
        <title>Genome assembly of the deep-sea coral Lophelia pertusa.</title>
        <authorList>
            <person name="Herrera S."/>
            <person name="Cordes E."/>
        </authorList>
    </citation>
    <scope>NUCLEOTIDE SEQUENCE</scope>
    <source>
        <strain evidence="1">USNM1676648</strain>
        <tissue evidence="1">Polyp</tissue>
    </source>
</reference>
<dbReference type="EMBL" id="MU826642">
    <property type="protein sequence ID" value="KAJ7375597.1"/>
    <property type="molecule type" value="Genomic_DNA"/>
</dbReference>
<evidence type="ECO:0000313" key="1">
    <source>
        <dbReference type="EMBL" id="KAJ7375597.1"/>
    </source>
</evidence>
<dbReference type="AlphaFoldDB" id="A0A9X0CTL2"/>
<keyword evidence="2" id="KW-1185">Reference proteome</keyword>
<name>A0A9X0CTL2_9CNID</name>
<accession>A0A9X0CTL2</accession>
<protein>
    <submittedName>
        <fullName evidence="1">Uncharacterized protein</fullName>
    </submittedName>
</protein>